<organism evidence="1">
    <name type="scientific">marine sediment metagenome</name>
    <dbReference type="NCBI Taxonomy" id="412755"/>
    <lineage>
        <taxon>unclassified sequences</taxon>
        <taxon>metagenomes</taxon>
        <taxon>ecological metagenomes</taxon>
    </lineage>
</organism>
<evidence type="ECO:0000313" key="1">
    <source>
        <dbReference type="EMBL" id="KKL84890.1"/>
    </source>
</evidence>
<accession>A0A0F9HT59</accession>
<proteinExistence type="predicted"/>
<dbReference type="AlphaFoldDB" id="A0A0F9HT59"/>
<reference evidence="1" key="1">
    <citation type="journal article" date="2015" name="Nature">
        <title>Complex archaea that bridge the gap between prokaryotes and eukaryotes.</title>
        <authorList>
            <person name="Spang A."/>
            <person name="Saw J.H."/>
            <person name="Jorgensen S.L."/>
            <person name="Zaremba-Niedzwiedzka K."/>
            <person name="Martijn J."/>
            <person name="Lind A.E."/>
            <person name="van Eijk R."/>
            <person name="Schleper C."/>
            <person name="Guy L."/>
            <person name="Ettema T.J."/>
        </authorList>
    </citation>
    <scope>NUCLEOTIDE SEQUENCE</scope>
</reference>
<name>A0A0F9HT59_9ZZZZ</name>
<sequence length="55" mass="6551">MKLEFSIKISEEFLHPTMQDYKEILEFVENIAKRYKEELGALVNVDLNFKEAKDD</sequence>
<dbReference type="EMBL" id="LAZR01021568">
    <property type="protein sequence ID" value="KKL84890.1"/>
    <property type="molecule type" value="Genomic_DNA"/>
</dbReference>
<evidence type="ECO:0000313" key="2">
    <source>
        <dbReference type="EMBL" id="KKL86118.1"/>
    </source>
</evidence>
<comment type="caution">
    <text evidence="1">The sequence shown here is derived from an EMBL/GenBank/DDBJ whole genome shotgun (WGS) entry which is preliminary data.</text>
</comment>
<gene>
    <name evidence="2" type="ORF">LCGC14_1947980</name>
    <name evidence="1" type="ORF">LCGC14_1960160</name>
</gene>
<protein>
    <submittedName>
        <fullName evidence="1">Uncharacterized protein</fullName>
    </submittedName>
</protein>
<dbReference type="EMBL" id="LAZR01021210">
    <property type="protein sequence ID" value="KKL86118.1"/>
    <property type="molecule type" value="Genomic_DNA"/>
</dbReference>